<organism evidence="7 8">
    <name type="scientific">Dinothrombium tinctorium</name>
    <dbReference type="NCBI Taxonomy" id="1965070"/>
    <lineage>
        <taxon>Eukaryota</taxon>
        <taxon>Metazoa</taxon>
        <taxon>Ecdysozoa</taxon>
        <taxon>Arthropoda</taxon>
        <taxon>Chelicerata</taxon>
        <taxon>Arachnida</taxon>
        <taxon>Acari</taxon>
        <taxon>Acariformes</taxon>
        <taxon>Trombidiformes</taxon>
        <taxon>Prostigmata</taxon>
        <taxon>Anystina</taxon>
        <taxon>Parasitengona</taxon>
        <taxon>Trombidioidea</taxon>
        <taxon>Trombidiidae</taxon>
        <taxon>Dinothrombium</taxon>
    </lineage>
</organism>
<feature type="non-terminal residue" evidence="7">
    <location>
        <position position="203"/>
    </location>
</feature>
<evidence type="ECO:0000313" key="8">
    <source>
        <dbReference type="Proteomes" id="UP000285301"/>
    </source>
</evidence>
<keyword evidence="3" id="KW-0964">Secreted</keyword>
<dbReference type="EMBL" id="NCKU01001277">
    <property type="protein sequence ID" value="RWS12555.1"/>
    <property type="molecule type" value="Genomic_DNA"/>
</dbReference>
<gene>
    <name evidence="7" type="ORF">B4U79_11582</name>
</gene>
<dbReference type="PANTHER" id="PTHR10612:SF34">
    <property type="entry name" value="APOLIPOPROTEIN D"/>
    <property type="match status" value="1"/>
</dbReference>
<dbReference type="GO" id="GO:0000302">
    <property type="term" value="P:response to reactive oxygen species"/>
    <property type="evidence" value="ECO:0007669"/>
    <property type="project" value="TreeGrafter"/>
</dbReference>
<keyword evidence="5" id="KW-1015">Disulfide bond</keyword>
<proteinExistence type="inferred from homology"/>
<name>A0A443RB98_9ACAR</name>
<evidence type="ECO:0000256" key="4">
    <source>
        <dbReference type="ARBA" id="ARBA00023072"/>
    </source>
</evidence>
<evidence type="ECO:0000256" key="2">
    <source>
        <dbReference type="ARBA" id="ARBA00006889"/>
    </source>
</evidence>
<evidence type="ECO:0000256" key="3">
    <source>
        <dbReference type="ARBA" id="ARBA00022525"/>
    </source>
</evidence>
<evidence type="ECO:0000259" key="6">
    <source>
        <dbReference type="Pfam" id="PF08212"/>
    </source>
</evidence>
<dbReference type="PIRSF" id="PIRSF036893">
    <property type="entry name" value="Lipocalin_ApoD"/>
    <property type="match status" value="1"/>
</dbReference>
<comment type="subcellular location">
    <subcellularLocation>
        <location evidence="1">Secreted</location>
    </subcellularLocation>
</comment>
<dbReference type="PANTHER" id="PTHR10612">
    <property type="entry name" value="APOLIPOPROTEIN D"/>
    <property type="match status" value="1"/>
</dbReference>
<evidence type="ECO:0000256" key="1">
    <source>
        <dbReference type="ARBA" id="ARBA00004613"/>
    </source>
</evidence>
<dbReference type="STRING" id="1965070.A0A443RB98"/>
<protein>
    <submittedName>
        <fullName evidence="7">Apolipoprotein D-like protein</fullName>
    </submittedName>
</protein>
<dbReference type="PRINTS" id="PR01174">
    <property type="entry name" value="RETINOLBNDNG"/>
</dbReference>
<dbReference type="AlphaFoldDB" id="A0A443RB98"/>
<dbReference type="Gene3D" id="2.40.128.20">
    <property type="match status" value="1"/>
</dbReference>
<feature type="domain" description="Lipocalin/cytosolic fatty-acid binding" evidence="6">
    <location>
        <begin position="27"/>
        <end position="160"/>
    </location>
</feature>
<evidence type="ECO:0000256" key="5">
    <source>
        <dbReference type="ARBA" id="ARBA00023157"/>
    </source>
</evidence>
<dbReference type="SUPFAM" id="SSF50814">
    <property type="entry name" value="Lipocalins"/>
    <property type="match status" value="1"/>
</dbReference>
<dbReference type="GO" id="GO:0006629">
    <property type="term" value="P:lipid metabolic process"/>
    <property type="evidence" value="ECO:0007669"/>
    <property type="project" value="TreeGrafter"/>
</dbReference>
<keyword evidence="7" id="KW-0449">Lipoprotein</keyword>
<dbReference type="InterPro" id="IPR012674">
    <property type="entry name" value="Calycin"/>
</dbReference>
<comment type="caution">
    <text evidence="7">The sequence shown here is derived from an EMBL/GenBank/DDBJ whole genome shotgun (WGS) entry which is preliminary data.</text>
</comment>
<keyword evidence="4" id="KW-0683">Retinol-binding</keyword>
<dbReference type="Pfam" id="PF08212">
    <property type="entry name" value="Lipocalin_2"/>
    <property type="match status" value="1"/>
</dbReference>
<dbReference type="InterPro" id="IPR002449">
    <property type="entry name" value="Retinol-bd/Purpurin"/>
</dbReference>
<dbReference type="GO" id="GO:0034632">
    <property type="term" value="F:retinol transmembrane transporter activity"/>
    <property type="evidence" value="ECO:0007669"/>
    <property type="project" value="InterPro"/>
</dbReference>
<dbReference type="Proteomes" id="UP000285301">
    <property type="component" value="Unassembled WGS sequence"/>
</dbReference>
<dbReference type="InterPro" id="IPR022271">
    <property type="entry name" value="Lipocalin_ApoD"/>
</dbReference>
<dbReference type="OrthoDB" id="10048091at2759"/>
<dbReference type="GO" id="GO:0005737">
    <property type="term" value="C:cytoplasm"/>
    <property type="evidence" value="ECO:0007669"/>
    <property type="project" value="TreeGrafter"/>
</dbReference>
<reference evidence="7 8" key="1">
    <citation type="journal article" date="2018" name="Gigascience">
        <title>Genomes of trombidid mites reveal novel predicted allergens and laterally-transferred genes associated with secondary metabolism.</title>
        <authorList>
            <person name="Dong X."/>
            <person name="Chaisiri K."/>
            <person name="Xia D."/>
            <person name="Armstrong S.D."/>
            <person name="Fang Y."/>
            <person name="Donnelly M.J."/>
            <person name="Kadowaki T."/>
            <person name="McGarry J.W."/>
            <person name="Darby A.C."/>
            <person name="Makepeace B.L."/>
        </authorList>
    </citation>
    <scope>NUCLEOTIDE SEQUENCE [LARGE SCALE GENOMIC DNA]</scope>
    <source>
        <strain evidence="7">UoL-WK</strain>
    </source>
</reference>
<comment type="similarity">
    <text evidence="2">Belongs to the calycin superfamily. Lipocalin family.</text>
</comment>
<dbReference type="GO" id="GO:0005615">
    <property type="term" value="C:extracellular space"/>
    <property type="evidence" value="ECO:0007669"/>
    <property type="project" value="UniProtKB-ARBA"/>
</dbReference>
<sequence>LTSFAYTNGQWFYPGYCRPLPAVENFDKTRFFGKWIEAEKTPSLFDLFMRCIEVDFTDDKDGSINIVVRGQTVAGLPVSINGDGLVQDVTKHGAYSIRYGFGVPFQGTLTTILDTDYNEYALVYSCTNSLLSGIFHSAYIWVLSRDGTISNPTRQNVYELLDKLNINRAGLQLSDRANCPSNVTVHRESGDLLLPPTTLPPPV</sequence>
<evidence type="ECO:0000313" key="7">
    <source>
        <dbReference type="EMBL" id="RWS12555.1"/>
    </source>
</evidence>
<dbReference type="InterPro" id="IPR000566">
    <property type="entry name" value="Lipocln_cytosolic_FA-bd_dom"/>
</dbReference>
<dbReference type="GO" id="GO:0019841">
    <property type="term" value="F:retinol binding"/>
    <property type="evidence" value="ECO:0007669"/>
    <property type="project" value="UniProtKB-KW"/>
</dbReference>
<keyword evidence="8" id="KW-1185">Reference proteome</keyword>
<feature type="non-terminal residue" evidence="7">
    <location>
        <position position="1"/>
    </location>
</feature>
<accession>A0A443RB98</accession>